<comment type="caution">
    <text evidence="5">The sequence shown here is derived from an EMBL/GenBank/DDBJ whole genome shotgun (WGS) entry which is preliminary data.</text>
</comment>
<dbReference type="EMBL" id="CAUYUJ010017739">
    <property type="protein sequence ID" value="CAK0877458.1"/>
    <property type="molecule type" value="Genomic_DNA"/>
</dbReference>
<name>A0ABN9VWQ9_9DINO</name>
<evidence type="ECO:0000256" key="1">
    <source>
        <dbReference type="ARBA" id="ARBA00022737"/>
    </source>
</evidence>
<evidence type="ECO:0000259" key="4">
    <source>
        <dbReference type="SMART" id="SM00223"/>
    </source>
</evidence>
<feature type="non-terminal residue" evidence="5">
    <location>
        <position position="1"/>
    </location>
</feature>
<dbReference type="Gene3D" id="3.50.4.10">
    <property type="entry name" value="Hepatocyte Growth Factor"/>
    <property type="match status" value="4"/>
</dbReference>
<proteinExistence type="predicted"/>
<feature type="domain" description="Apple" evidence="4">
    <location>
        <begin position="515"/>
        <end position="583"/>
    </location>
</feature>
<protein>
    <recommendedName>
        <fullName evidence="4">Apple domain-containing protein</fullName>
    </recommendedName>
</protein>
<feature type="domain" description="Apple" evidence="4">
    <location>
        <begin position="243"/>
        <end position="311"/>
    </location>
</feature>
<dbReference type="InterPro" id="IPR000177">
    <property type="entry name" value="Apple"/>
</dbReference>
<gene>
    <name evidence="5" type="ORF">PCOR1329_LOCUS61514</name>
</gene>
<feature type="domain" description="Apple" evidence="4">
    <location>
        <begin position="379"/>
        <end position="447"/>
    </location>
</feature>
<accession>A0ABN9VWQ9</accession>
<keyword evidence="6" id="KW-1185">Reference proteome</keyword>
<feature type="domain" description="Apple" evidence="4">
    <location>
        <begin position="107"/>
        <end position="175"/>
    </location>
</feature>
<organism evidence="5 6">
    <name type="scientific">Prorocentrum cordatum</name>
    <dbReference type="NCBI Taxonomy" id="2364126"/>
    <lineage>
        <taxon>Eukaryota</taxon>
        <taxon>Sar</taxon>
        <taxon>Alveolata</taxon>
        <taxon>Dinophyceae</taxon>
        <taxon>Prorocentrales</taxon>
        <taxon>Prorocentraceae</taxon>
        <taxon>Prorocentrum</taxon>
    </lineage>
</organism>
<evidence type="ECO:0000256" key="2">
    <source>
        <dbReference type="ARBA" id="ARBA00023157"/>
    </source>
</evidence>
<dbReference type="Pfam" id="PF14295">
    <property type="entry name" value="PAN_4"/>
    <property type="match status" value="4"/>
</dbReference>
<keyword evidence="1" id="KW-0677">Repeat</keyword>
<feature type="region of interest" description="Disordered" evidence="3">
    <location>
        <begin position="638"/>
        <end position="711"/>
    </location>
</feature>
<reference evidence="5" key="1">
    <citation type="submission" date="2023-10" db="EMBL/GenBank/DDBJ databases">
        <authorList>
            <person name="Chen Y."/>
            <person name="Shah S."/>
            <person name="Dougan E. K."/>
            <person name="Thang M."/>
            <person name="Chan C."/>
        </authorList>
    </citation>
    <scope>NUCLEOTIDE SEQUENCE [LARGE SCALE GENOMIC DNA]</scope>
</reference>
<feature type="compositionally biased region" description="Low complexity" evidence="3">
    <location>
        <begin position="662"/>
        <end position="674"/>
    </location>
</feature>
<evidence type="ECO:0000313" key="6">
    <source>
        <dbReference type="Proteomes" id="UP001189429"/>
    </source>
</evidence>
<dbReference type="InterPro" id="IPR003609">
    <property type="entry name" value="Pan_app"/>
</dbReference>
<dbReference type="SMART" id="SM00223">
    <property type="entry name" value="APPLE"/>
    <property type="match status" value="4"/>
</dbReference>
<evidence type="ECO:0000256" key="3">
    <source>
        <dbReference type="SAM" id="MobiDB-lite"/>
    </source>
</evidence>
<feature type="compositionally biased region" description="Low complexity" evidence="3">
    <location>
        <begin position="689"/>
        <end position="711"/>
    </location>
</feature>
<evidence type="ECO:0000313" key="5">
    <source>
        <dbReference type="EMBL" id="CAK0877458.1"/>
    </source>
</evidence>
<sequence length="711" mass="76354">RPAQVFVPIYPLCSARRFREPPLAFLRSAMAFGSSLRLLLLQIPLSLGFNRTAPKRQLRGLLSDTIYCNPYLQQMCPPGDVACPQCGSDRCECPGSPGPSPSPDTKCSWEEHVNSDGNNLLQAPWSQDPQACCNHCGEQSGCVAWTFIQGSHECWLKSWVPSRDQWRWDDSAISGQIGAPSLQAALDAPSNSSLQGLLSETIYCNPYLQQMCPPGDVACPQCGSDRCECPGSPGPSPSPDTKCSWEEHVNSDGSNLLQAPWSQDPQACCNHCGEQSGCVAWTFIQGSHECWLKSWVPSRDQWRWDDSAISGQIGAPSLQAAVDAASNNSLQGLLSETIYCNPYLQQMCPPGDVACPQCGSDRCECPGSPGPSPSPDTKCSWEEHVNSDGNNLLQAPWSQDPQACCNHCGEQSGCVAWTFIQGSHECWLKSWVPSRDQWRWDDSAISGQIGAPSLQAAVDAPNNISLQGLLSETIYCNPYLQQMCPPGDVACPQCGSDRCECPGSPGPSPSPDTKCSWEEHVNSDGNNLMQAPWSQDPQACCNHCGEQSGCVAWTFIQGSHECWLKSWVPSRDQWRWDDSAISGQIGAPSLQAALDAPSNSSLQGLLSETIYCNPYLQQMCPPGDVACPQCGSDRCECPGSPGPSPSPDTKSAQVRAPAQTPSAAGRSTGTATATICCKLPGPRTRRRAATTAAGSRGARRGPSFRAATSAG</sequence>
<keyword evidence="2" id="KW-1015">Disulfide bond</keyword>
<dbReference type="Proteomes" id="UP001189429">
    <property type="component" value="Unassembled WGS sequence"/>
</dbReference>